<dbReference type="EMBL" id="OW152838">
    <property type="protein sequence ID" value="CAH2059242.1"/>
    <property type="molecule type" value="Genomic_DNA"/>
</dbReference>
<feature type="compositionally biased region" description="Polar residues" evidence="1">
    <location>
        <begin position="627"/>
        <end position="643"/>
    </location>
</feature>
<gene>
    <name evidence="2" type="ORF">IPOD504_LOCUS10782</name>
</gene>
<feature type="compositionally biased region" description="Polar residues" evidence="1">
    <location>
        <begin position="46"/>
        <end position="58"/>
    </location>
</feature>
<feature type="compositionally biased region" description="Pro residues" evidence="1">
    <location>
        <begin position="471"/>
        <end position="489"/>
    </location>
</feature>
<feature type="compositionally biased region" description="Low complexity" evidence="1">
    <location>
        <begin position="31"/>
        <end position="45"/>
    </location>
</feature>
<evidence type="ECO:0000313" key="3">
    <source>
        <dbReference type="Proteomes" id="UP000837857"/>
    </source>
</evidence>
<feature type="compositionally biased region" description="Polar residues" evidence="1">
    <location>
        <begin position="168"/>
        <end position="181"/>
    </location>
</feature>
<dbReference type="Proteomes" id="UP000837857">
    <property type="component" value="Chromosome 26"/>
</dbReference>
<feature type="region of interest" description="Disordered" evidence="1">
    <location>
        <begin position="1"/>
        <end position="142"/>
    </location>
</feature>
<feature type="region of interest" description="Disordered" evidence="1">
    <location>
        <begin position="526"/>
        <end position="663"/>
    </location>
</feature>
<feature type="region of interest" description="Disordered" evidence="1">
    <location>
        <begin position="675"/>
        <end position="757"/>
    </location>
</feature>
<feature type="region of interest" description="Disordered" evidence="1">
    <location>
        <begin position="465"/>
        <end position="503"/>
    </location>
</feature>
<sequence length="825" mass="88652">MYIRTKKIPLSVQSPKKNSFQRRLSRSASKFAANFQNGGNQGNAQPVSVHTLSNPDDMSSSLLRSDSDRSPTGNLNPTVNFFGNFKGFSLTPMEKGEQQSERNDPNPPPESNIKAKGPNDAVGPKSAKITPVHRSSSNSQSLISQSILKPVLRSAPPLPVVPAAAKTSPKTSPSVKRTNSSVQNRIKALMNSEKTEELQPAAASAAPRPVISSPILEASTCTAKELISPLQGSKTLGPIRAAPMVPGLSPDLKQRPVSMHSGAVPQKPLPEEPKKVKEGISLNRIASFLKQEKPKEKERQPVERSHSLPKNPNHQIKVPKGADKVALRNLQISNPIVQKQIELPVSTIPVVSDSEEVDDAKAFVNRAQSMRAPAAQKPTLQSFGSMRQTAARPLSVVGRPTAPPPPLPNPANAKPENEASHYQNPKPPVELKSADYVDCIEDKSAPLAHIDEESGDNIYAIIEESPESYSKPPPGVPPPIKTIPQPPPVGYNAPKTVASNSGSTDSMGLLGEIVNEIQNRNFDSIYSASTLSRKKEKERKEKSADSTNRDSTYMNTDHYRAAESVYSNSGAKSNASTTSSGYLHPSAVNVPTYIRERENNNETSETETSPPSPKANSKIPTFARQVTPPTLRNTSTFKNVPQQPKNPTKTANPTPKTILNSPDLVSSCAVADTKNVKAPDVVNNNKPPFEPPKVATKPAVPAKTGDRPPLRPAPALDKRPSSKSLTSAKASNAQNVNGKQQNEKAPAVNRTNSKVDSNVKAIADNLNKNKPKVVPKPSAVGVQRTESGVKASATKLSSKPSNVASLQQKFENRKSIGKEISVPKK</sequence>
<feature type="region of interest" description="Disordered" evidence="1">
    <location>
        <begin position="396"/>
        <end position="430"/>
    </location>
</feature>
<evidence type="ECO:0000256" key="1">
    <source>
        <dbReference type="SAM" id="MobiDB-lite"/>
    </source>
</evidence>
<feature type="compositionally biased region" description="Polar residues" evidence="1">
    <location>
        <begin position="565"/>
        <end position="581"/>
    </location>
</feature>
<keyword evidence="3" id="KW-1185">Reference proteome</keyword>
<feature type="compositionally biased region" description="Basic and acidic residues" evidence="1">
    <location>
        <begin position="290"/>
        <end position="306"/>
    </location>
</feature>
<feature type="region of interest" description="Disordered" evidence="1">
    <location>
        <begin position="288"/>
        <end position="317"/>
    </location>
</feature>
<feature type="region of interest" description="Disordered" evidence="1">
    <location>
        <begin position="160"/>
        <end position="181"/>
    </location>
</feature>
<feature type="compositionally biased region" description="Basic and acidic residues" evidence="1">
    <location>
        <begin position="94"/>
        <end position="104"/>
    </location>
</feature>
<evidence type="ECO:0008006" key="4">
    <source>
        <dbReference type="Google" id="ProtNLM"/>
    </source>
</evidence>
<feature type="compositionally biased region" description="Basic and acidic residues" evidence="1">
    <location>
        <begin position="533"/>
        <end position="548"/>
    </location>
</feature>
<accession>A0ABN8INA0</accession>
<organism evidence="2 3">
    <name type="scientific">Iphiclides podalirius</name>
    <name type="common">scarce swallowtail</name>
    <dbReference type="NCBI Taxonomy" id="110791"/>
    <lineage>
        <taxon>Eukaryota</taxon>
        <taxon>Metazoa</taxon>
        <taxon>Ecdysozoa</taxon>
        <taxon>Arthropoda</taxon>
        <taxon>Hexapoda</taxon>
        <taxon>Insecta</taxon>
        <taxon>Pterygota</taxon>
        <taxon>Neoptera</taxon>
        <taxon>Endopterygota</taxon>
        <taxon>Lepidoptera</taxon>
        <taxon>Glossata</taxon>
        <taxon>Ditrysia</taxon>
        <taxon>Papilionoidea</taxon>
        <taxon>Papilionidae</taxon>
        <taxon>Papilioninae</taxon>
        <taxon>Iphiclides</taxon>
    </lineage>
</organism>
<protein>
    <recommendedName>
        <fullName evidence="4">WH2 domain-containing protein</fullName>
    </recommendedName>
</protein>
<feature type="compositionally biased region" description="Low complexity" evidence="1">
    <location>
        <begin position="692"/>
        <end position="703"/>
    </location>
</feature>
<proteinExistence type="predicted"/>
<feature type="compositionally biased region" description="Polar residues" evidence="1">
    <location>
        <begin position="722"/>
        <end position="740"/>
    </location>
</feature>
<feature type="compositionally biased region" description="Polar residues" evidence="1">
    <location>
        <begin position="71"/>
        <end position="81"/>
    </location>
</feature>
<reference evidence="2" key="1">
    <citation type="submission" date="2022-03" db="EMBL/GenBank/DDBJ databases">
        <authorList>
            <person name="Martin H S."/>
        </authorList>
    </citation>
    <scope>NUCLEOTIDE SEQUENCE</scope>
</reference>
<feature type="region of interest" description="Disordered" evidence="1">
    <location>
        <begin position="769"/>
        <end position="801"/>
    </location>
</feature>
<feature type="non-terminal residue" evidence="2">
    <location>
        <position position="1"/>
    </location>
</feature>
<name>A0ABN8INA0_9NEOP</name>
<evidence type="ECO:0000313" key="2">
    <source>
        <dbReference type="EMBL" id="CAH2059242.1"/>
    </source>
</evidence>
<feature type="compositionally biased region" description="Low complexity" evidence="1">
    <location>
        <begin position="645"/>
        <end position="657"/>
    </location>
</feature>